<name>A0A1E3PD55_9ASCO</name>
<accession>A0A1E3PD55</accession>
<keyword evidence="1" id="KW-1133">Transmembrane helix</keyword>
<keyword evidence="1" id="KW-0812">Transmembrane</keyword>
<dbReference type="Proteomes" id="UP000095009">
    <property type="component" value="Unassembled WGS sequence"/>
</dbReference>
<feature type="transmembrane region" description="Helical" evidence="1">
    <location>
        <begin position="155"/>
        <end position="172"/>
    </location>
</feature>
<protein>
    <submittedName>
        <fullName evidence="2">Uncharacterized protein</fullName>
    </submittedName>
</protein>
<dbReference type="PANTHER" id="PTHR37792">
    <property type="entry name" value="RIBONUCLEASE MRP PROTEIN SUBUNIT RMP1"/>
    <property type="match status" value="1"/>
</dbReference>
<dbReference type="EMBL" id="KV454415">
    <property type="protein sequence ID" value="ODQ63301.1"/>
    <property type="molecule type" value="Genomic_DNA"/>
</dbReference>
<feature type="transmembrane region" description="Helical" evidence="1">
    <location>
        <begin position="12"/>
        <end position="32"/>
    </location>
</feature>
<dbReference type="InterPro" id="IPR047205">
    <property type="entry name" value="RMP1"/>
</dbReference>
<reference evidence="2 3" key="1">
    <citation type="journal article" date="2016" name="Proc. Natl. Acad. Sci. U.S.A.">
        <title>Comparative genomics of biotechnologically important yeasts.</title>
        <authorList>
            <person name="Riley R."/>
            <person name="Haridas S."/>
            <person name="Wolfe K.H."/>
            <person name="Lopes M.R."/>
            <person name="Hittinger C.T."/>
            <person name="Goeker M."/>
            <person name="Salamov A.A."/>
            <person name="Wisecaver J.H."/>
            <person name="Long T.M."/>
            <person name="Calvey C.H."/>
            <person name="Aerts A.L."/>
            <person name="Barry K.W."/>
            <person name="Choi C."/>
            <person name="Clum A."/>
            <person name="Coughlan A.Y."/>
            <person name="Deshpande S."/>
            <person name="Douglass A.P."/>
            <person name="Hanson S.J."/>
            <person name="Klenk H.-P."/>
            <person name="LaButti K.M."/>
            <person name="Lapidus A."/>
            <person name="Lindquist E.A."/>
            <person name="Lipzen A.M."/>
            <person name="Meier-Kolthoff J.P."/>
            <person name="Ohm R.A."/>
            <person name="Otillar R.P."/>
            <person name="Pangilinan J.L."/>
            <person name="Peng Y."/>
            <person name="Rokas A."/>
            <person name="Rosa C.A."/>
            <person name="Scheuner C."/>
            <person name="Sibirny A.A."/>
            <person name="Slot J.C."/>
            <person name="Stielow J.B."/>
            <person name="Sun H."/>
            <person name="Kurtzman C.P."/>
            <person name="Blackwell M."/>
            <person name="Grigoriev I.V."/>
            <person name="Jeffries T.W."/>
        </authorList>
    </citation>
    <scope>NUCLEOTIDE SEQUENCE [LARGE SCALE GENOMIC DNA]</scope>
    <source>
        <strain evidence="2 3">DSM 6958</strain>
    </source>
</reference>
<dbReference type="PANTHER" id="PTHR37792:SF1">
    <property type="entry name" value="RIBONUCLEASE MRP PROTEIN SUBUNIT RMP1"/>
    <property type="match status" value="1"/>
</dbReference>
<evidence type="ECO:0000313" key="3">
    <source>
        <dbReference type="Proteomes" id="UP000095009"/>
    </source>
</evidence>
<keyword evidence="3" id="KW-1185">Reference proteome</keyword>
<dbReference type="GO" id="GO:0042134">
    <property type="term" value="F:rRNA primary transcript binding"/>
    <property type="evidence" value="ECO:0007669"/>
    <property type="project" value="InterPro"/>
</dbReference>
<evidence type="ECO:0000313" key="2">
    <source>
        <dbReference type="EMBL" id="ODQ63301.1"/>
    </source>
</evidence>
<dbReference type="GO" id="GO:0000172">
    <property type="term" value="C:ribonuclease MRP complex"/>
    <property type="evidence" value="ECO:0007669"/>
    <property type="project" value="InterPro"/>
</dbReference>
<dbReference type="AlphaFoldDB" id="A0A1E3PD55"/>
<sequence length="173" mass="19274">MRKLIPKAYRWFHSLIAQGQFVALGIALVALVSKVYHTLRPLCRVNYISSSLDVMMKEVEGAALGSNDENGYDLGMVISRDQTITAPKMTADKVTTTMKSEVGQEKKKFRTTITSTSIIEDIFAVPSGTKNKSKSVVNDIFSNDSRKQKSKQMRSMTFLVSKAFFVVVSICFT</sequence>
<dbReference type="GO" id="GO:0000466">
    <property type="term" value="P:maturation of 5.8S rRNA from tricistronic rRNA transcript (SSU-rRNA, 5.8S rRNA, LSU-rRNA)"/>
    <property type="evidence" value="ECO:0007669"/>
    <property type="project" value="TreeGrafter"/>
</dbReference>
<proteinExistence type="predicted"/>
<keyword evidence="1" id="KW-0472">Membrane</keyword>
<dbReference type="OrthoDB" id="5414547at2759"/>
<gene>
    <name evidence="2" type="ORF">NADFUDRAFT_48186</name>
</gene>
<evidence type="ECO:0000256" key="1">
    <source>
        <dbReference type="SAM" id="Phobius"/>
    </source>
</evidence>
<dbReference type="GO" id="GO:0000294">
    <property type="term" value="P:nuclear-transcribed mRNA catabolic process, RNase MRP-dependent"/>
    <property type="evidence" value="ECO:0007669"/>
    <property type="project" value="TreeGrafter"/>
</dbReference>
<organism evidence="2 3">
    <name type="scientific">Nadsonia fulvescens var. elongata DSM 6958</name>
    <dbReference type="NCBI Taxonomy" id="857566"/>
    <lineage>
        <taxon>Eukaryota</taxon>
        <taxon>Fungi</taxon>
        <taxon>Dikarya</taxon>
        <taxon>Ascomycota</taxon>
        <taxon>Saccharomycotina</taxon>
        <taxon>Dipodascomycetes</taxon>
        <taxon>Dipodascales</taxon>
        <taxon>Dipodascales incertae sedis</taxon>
        <taxon>Nadsonia</taxon>
    </lineage>
</organism>